<gene>
    <name evidence="2" type="ORF">P171DRAFT_516518</name>
</gene>
<evidence type="ECO:0000313" key="3">
    <source>
        <dbReference type="Proteomes" id="UP000799764"/>
    </source>
</evidence>
<dbReference type="AlphaFoldDB" id="A0A9P4PUU6"/>
<feature type="region of interest" description="Disordered" evidence="1">
    <location>
        <begin position="200"/>
        <end position="258"/>
    </location>
</feature>
<feature type="region of interest" description="Disordered" evidence="1">
    <location>
        <begin position="612"/>
        <end position="657"/>
    </location>
</feature>
<reference evidence="2" key="1">
    <citation type="journal article" date="2020" name="Stud. Mycol.">
        <title>101 Dothideomycetes genomes: a test case for predicting lifestyles and emergence of pathogens.</title>
        <authorList>
            <person name="Haridas S."/>
            <person name="Albert R."/>
            <person name="Binder M."/>
            <person name="Bloem J."/>
            <person name="Labutti K."/>
            <person name="Salamov A."/>
            <person name="Andreopoulos B."/>
            <person name="Baker S."/>
            <person name="Barry K."/>
            <person name="Bills G."/>
            <person name="Bluhm B."/>
            <person name="Cannon C."/>
            <person name="Castanera R."/>
            <person name="Culley D."/>
            <person name="Daum C."/>
            <person name="Ezra D."/>
            <person name="Gonzalez J."/>
            <person name="Henrissat B."/>
            <person name="Kuo A."/>
            <person name="Liang C."/>
            <person name="Lipzen A."/>
            <person name="Lutzoni F."/>
            <person name="Magnuson J."/>
            <person name="Mondo S."/>
            <person name="Nolan M."/>
            <person name="Ohm R."/>
            <person name="Pangilinan J."/>
            <person name="Park H.-J."/>
            <person name="Ramirez L."/>
            <person name="Alfaro M."/>
            <person name="Sun H."/>
            <person name="Tritt A."/>
            <person name="Yoshinaga Y."/>
            <person name="Zwiers L.-H."/>
            <person name="Turgeon B."/>
            <person name="Goodwin S."/>
            <person name="Spatafora J."/>
            <person name="Crous P."/>
            <person name="Grigoriev I."/>
        </authorList>
    </citation>
    <scope>NUCLEOTIDE SEQUENCE</scope>
    <source>
        <strain evidence="2">CBS 690.94</strain>
    </source>
</reference>
<comment type="caution">
    <text evidence="2">The sequence shown here is derived from an EMBL/GenBank/DDBJ whole genome shotgun (WGS) entry which is preliminary data.</text>
</comment>
<protein>
    <submittedName>
        <fullName evidence="2">Uncharacterized protein</fullName>
    </submittedName>
</protein>
<accession>A0A9P4PUU6</accession>
<organism evidence="2 3">
    <name type="scientific">Karstenula rhodostoma CBS 690.94</name>
    <dbReference type="NCBI Taxonomy" id="1392251"/>
    <lineage>
        <taxon>Eukaryota</taxon>
        <taxon>Fungi</taxon>
        <taxon>Dikarya</taxon>
        <taxon>Ascomycota</taxon>
        <taxon>Pezizomycotina</taxon>
        <taxon>Dothideomycetes</taxon>
        <taxon>Pleosporomycetidae</taxon>
        <taxon>Pleosporales</taxon>
        <taxon>Massarineae</taxon>
        <taxon>Didymosphaeriaceae</taxon>
        <taxon>Karstenula</taxon>
    </lineage>
</organism>
<keyword evidence="3" id="KW-1185">Reference proteome</keyword>
<feature type="region of interest" description="Disordered" evidence="1">
    <location>
        <begin position="462"/>
        <end position="487"/>
    </location>
</feature>
<dbReference type="OrthoDB" id="5417628at2759"/>
<dbReference type="Proteomes" id="UP000799764">
    <property type="component" value="Unassembled WGS sequence"/>
</dbReference>
<name>A0A9P4PUU6_9PLEO</name>
<sequence>MRYDNWDVILFPKDSAVPIQEFRTAFYSTQDEHGRQLPTLTCYIASLPAAAPFRISIHSWIAHSMTQRPNGHKKSASSLGTYHVPQSSDNIAAHEQRIATDPQQPASQRGPFLEFPPFHQNILTQPSWNVREHNGRIKLLLSEQLVGKNINPGEPDMGVANDLVCFTFQHAPQDVLEQAGICWPIRNPLYLTSDMRGPHMSQLPGPQVARPLLSQPSPSMFTRPRNTDPFNGPSTDPPPHHPRFPRPMMGGKMRRSGLWDSSLEDSSAAYDDLSLDSWSKKRTSSHSTLDTSMPDMMYASPIFGQPGDAWTMPNTFHDSQAGKNDIGQQTRREKGTRHVVVTLREDQLGQLIEAMSPPNKACERTHTMTQPPIANMRGPAATRPSAAPLARKGSYPELQQKKANKTFVINENLPPSQGQDGPRLLSGFSHAGRVPTPHPFVVPKAQMNRWISDVSMRDTSSIHSGLSRRLQSKEGKTSPTPIPIASGSIRSRKEGINMFDTSPSLDVRHDQSLLPEADSTTKPNGAPHSISNLTSPHAHIEDIIDIDAIDDTFTPGHKGGISSIDSTSRLERKLYSALGEELSFHADAEPMPGIENEAITGATNLVDLELEAPAAKRKRRGTLGGERGRSPIAKMVREQTKEDQVGDSPVPHLRGGD</sequence>
<proteinExistence type="predicted"/>
<dbReference type="EMBL" id="MU001493">
    <property type="protein sequence ID" value="KAF2450690.1"/>
    <property type="molecule type" value="Genomic_DNA"/>
</dbReference>
<evidence type="ECO:0000313" key="2">
    <source>
        <dbReference type="EMBL" id="KAF2450690.1"/>
    </source>
</evidence>
<feature type="compositionally biased region" description="Basic and acidic residues" evidence="1">
    <location>
        <begin position="635"/>
        <end position="644"/>
    </location>
</feature>
<evidence type="ECO:0000256" key="1">
    <source>
        <dbReference type="SAM" id="MobiDB-lite"/>
    </source>
</evidence>